<protein>
    <recommendedName>
        <fullName evidence="2">tRNA-intron lyase</fullName>
        <ecNumber evidence="2">4.6.1.16</ecNumber>
    </recommendedName>
</protein>
<dbReference type="InterPro" id="IPR006676">
    <property type="entry name" value="tRNA_splic"/>
</dbReference>
<name>A0A0B2R2V8_GLYSO</name>
<proteinExistence type="inferred from homology"/>
<dbReference type="Pfam" id="PF01974">
    <property type="entry name" value="tRNA_int_endo"/>
    <property type="match status" value="1"/>
</dbReference>
<dbReference type="GO" id="GO:0003676">
    <property type="term" value="F:nucleic acid binding"/>
    <property type="evidence" value="ECO:0007669"/>
    <property type="project" value="InterPro"/>
</dbReference>
<keyword evidence="5" id="KW-0378">Hydrolase</keyword>
<dbReference type="AlphaFoldDB" id="A0A0B2R2V8"/>
<dbReference type="GO" id="GO:0000214">
    <property type="term" value="C:tRNA-intron endonuclease complex"/>
    <property type="evidence" value="ECO:0007669"/>
    <property type="project" value="TreeGrafter"/>
</dbReference>
<dbReference type="PANTHER" id="PTHR21227">
    <property type="entry name" value="TRNA-SPLICING ENDONUCLEASE SUBUNIT SEN2"/>
    <property type="match status" value="1"/>
</dbReference>
<evidence type="ECO:0000256" key="1">
    <source>
        <dbReference type="ARBA" id="ARBA00008078"/>
    </source>
</evidence>
<dbReference type="GO" id="GO:0000379">
    <property type="term" value="P:tRNA-type intron splice site recognition and cleavage"/>
    <property type="evidence" value="ECO:0007669"/>
    <property type="project" value="TreeGrafter"/>
</dbReference>
<reference evidence="5" key="1">
    <citation type="submission" date="2014-07" db="EMBL/GenBank/DDBJ databases">
        <title>Identification of a novel salt tolerance gene in wild soybean by whole-genome sequencing.</title>
        <authorList>
            <person name="Lam H.-M."/>
            <person name="Qi X."/>
            <person name="Li M.-W."/>
            <person name="Liu X."/>
            <person name="Xie M."/>
            <person name="Ni M."/>
            <person name="Xu X."/>
        </authorList>
    </citation>
    <scope>NUCLEOTIDE SEQUENCE [LARGE SCALE GENOMIC DNA]</scope>
    <source>
        <tissue evidence="5">Root</tissue>
    </source>
</reference>
<dbReference type="InterPro" id="IPR036167">
    <property type="entry name" value="tRNA_intron_Endo_cat-like_sf"/>
</dbReference>
<comment type="catalytic activity">
    <reaction evidence="3">
        <text>pretRNA = a 3'-half-tRNA molecule with a 5'-OH end + a 5'-half-tRNA molecule with a 2',3'-cyclic phosphate end + an intron with a 2',3'-cyclic phosphate and a 5'-hydroxyl terminus.</text>
        <dbReference type="EC" id="4.6.1.16"/>
    </reaction>
</comment>
<dbReference type="EC" id="4.6.1.16" evidence="2"/>
<dbReference type="Proteomes" id="UP000053555">
    <property type="component" value="Unassembled WGS sequence"/>
</dbReference>
<dbReference type="InterPro" id="IPR011856">
    <property type="entry name" value="tRNA_endonuc-like_dom_sf"/>
</dbReference>
<keyword evidence="5" id="KW-0456">Lyase</keyword>
<dbReference type="CDD" id="cd22363">
    <property type="entry name" value="tRNA-intron_lyase_C"/>
    <property type="match status" value="1"/>
</dbReference>
<evidence type="ECO:0000313" key="5">
    <source>
        <dbReference type="EMBL" id="KHN26353.1"/>
    </source>
</evidence>
<accession>A0A0B2R2V8</accession>
<dbReference type="SUPFAM" id="SSF53032">
    <property type="entry name" value="tRNA-intron endonuclease catalytic domain-like"/>
    <property type="match status" value="1"/>
</dbReference>
<keyword evidence="5" id="KW-0540">Nuclease</keyword>
<dbReference type="PANTHER" id="PTHR21227:SF0">
    <property type="entry name" value="TRNA-SPLICING ENDONUCLEASE SUBUNIT SEN2"/>
    <property type="match status" value="1"/>
</dbReference>
<feature type="domain" description="tRNA intron endonuclease catalytic" evidence="4">
    <location>
        <begin position="95"/>
        <end position="146"/>
    </location>
</feature>
<organism evidence="5">
    <name type="scientific">Glycine soja</name>
    <name type="common">Wild soybean</name>
    <dbReference type="NCBI Taxonomy" id="3848"/>
    <lineage>
        <taxon>Eukaryota</taxon>
        <taxon>Viridiplantae</taxon>
        <taxon>Streptophyta</taxon>
        <taxon>Embryophyta</taxon>
        <taxon>Tracheophyta</taxon>
        <taxon>Spermatophyta</taxon>
        <taxon>Magnoliopsida</taxon>
        <taxon>eudicotyledons</taxon>
        <taxon>Gunneridae</taxon>
        <taxon>Pentapetalae</taxon>
        <taxon>rosids</taxon>
        <taxon>fabids</taxon>
        <taxon>Fabales</taxon>
        <taxon>Fabaceae</taxon>
        <taxon>Papilionoideae</taxon>
        <taxon>50 kb inversion clade</taxon>
        <taxon>NPAAA clade</taxon>
        <taxon>indigoferoid/millettioid clade</taxon>
        <taxon>Phaseoleae</taxon>
        <taxon>Glycine</taxon>
        <taxon>Glycine subgen. Soja</taxon>
    </lineage>
</organism>
<evidence type="ECO:0000256" key="3">
    <source>
        <dbReference type="ARBA" id="ARBA00034031"/>
    </source>
</evidence>
<dbReference type="Gene3D" id="3.40.1350.10">
    <property type="match status" value="1"/>
</dbReference>
<keyword evidence="5" id="KW-0255">Endonuclease</keyword>
<evidence type="ECO:0000256" key="2">
    <source>
        <dbReference type="ARBA" id="ARBA00012573"/>
    </source>
</evidence>
<dbReference type="InterPro" id="IPR006677">
    <property type="entry name" value="tRNA_intron_Endonuc_cat-like"/>
</dbReference>
<dbReference type="GO" id="GO:0000213">
    <property type="term" value="F:tRNA-intron lyase activity"/>
    <property type="evidence" value="ECO:0007669"/>
    <property type="project" value="UniProtKB-EC"/>
</dbReference>
<dbReference type="GO" id="GO:0005737">
    <property type="term" value="C:cytoplasm"/>
    <property type="evidence" value="ECO:0007669"/>
    <property type="project" value="TreeGrafter"/>
</dbReference>
<sequence>MAPRWKGKDAKAKKDAEAEALKEPMSKMVSQLQSSLVQFDTRGFLSGNSVHLVAVEQNNLICSKQHALDHDTGPQNDQELGHYMKSKKETFLCFYKAHSLLKMKNWVVRPGAQYGADFVVHRYHPSRVHSEYGVLVLSDGDDKDLNGRLRVWSDVHCTTRLLGSFYTFTPLPPPLNRGF</sequence>
<comment type="similarity">
    <text evidence="1">Belongs to the tRNA-intron endonuclease family.</text>
</comment>
<dbReference type="EMBL" id="KN653908">
    <property type="protein sequence ID" value="KHN26353.1"/>
    <property type="molecule type" value="Genomic_DNA"/>
</dbReference>
<evidence type="ECO:0000259" key="4">
    <source>
        <dbReference type="Pfam" id="PF01974"/>
    </source>
</evidence>
<gene>
    <name evidence="5" type="ORF">glysoja_029307</name>
</gene>